<sequence length="377" mass="41534">MNKKRLTYLIASLTVLFCIGATTKISYADGANFSVTPIAASHQTDKNLGYFNLLLNPGESEKLNFQIVNSSSSTIKINTTFGTAFTTSTGNVGYTPNLVKPDASMKINLKDYVKLPKTLTLPAHASAEVTATVTMPTKNFTGVIAGGFNFEENTSDTTAPSSKKTGVTITNNYRYVIGLVMQESMTKVAPSLNLGSVKADQVNERNVISAQLTNPAMAYLMQMNTIAEVTSLKDKSIKYDFSNSAMEMAPNSNFNLAIPVSIQGVLNGKTSQPLKPGKYHLHMIVYGNKDNSGQYQTLVNGQVTKYDYKWTFDKDFTITGNQATTLNAKDPTINHKTTINWLLIIGIVIIILFLFIIILLLFKRRNKEEDDKKEQEN</sequence>
<evidence type="ECO:0000256" key="2">
    <source>
        <dbReference type="SAM" id="SignalP"/>
    </source>
</evidence>
<name>A0ABV9JB90_9LACT</name>
<proteinExistence type="predicted"/>
<evidence type="ECO:0000256" key="1">
    <source>
        <dbReference type="SAM" id="Phobius"/>
    </source>
</evidence>
<keyword evidence="1" id="KW-0812">Transmembrane</keyword>
<reference evidence="6" key="1">
    <citation type="journal article" date="2019" name="Int. J. Syst. Evol. Microbiol.">
        <title>The Global Catalogue of Microorganisms (GCM) 10K type strain sequencing project: providing services to taxonomists for standard genome sequencing and annotation.</title>
        <authorList>
            <consortium name="The Broad Institute Genomics Platform"/>
            <consortium name="The Broad Institute Genome Sequencing Center for Infectious Disease"/>
            <person name="Wu L."/>
            <person name="Ma J."/>
        </authorList>
    </citation>
    <scope>NUCLEOTIDE SEQUENCE [LARGE SCALE GENOMIC DNA]</scope>
    <source>
        <strain evidence="6">CCUG 63287</strain>
    </source>
</reference>
<dbReference type="Proteomes" id="UP001595987">
    <property type="component" value="Unassembled WGS sequence"/>
</dbReference>
<organism evidence="5 6">
    <name type="scientific">Lactococcus nasutitermitis</name>
    <dbReference type="NCBI Taxonomy" id="1652957"/>
    <lineage>
        <taxon>Bacteria</taxon>
        <taxon>Bacillati</taxon>
        <taxon>Bacillota</taxon>
        <taxon>Bacilli</taxon>
        <taxon>Lactobacillales</taxon>
        <taxon>Streptococcaceae</taxon>
        <taxon>Lactococcus</taxon>
    </lineage>
</organism>
<keyword evidence="6" id="KW-1185">Reference proteome</keyword>
<dbReference type="EMBL" id="JBHSGD010000004">
    <property type="protein sequence ID" value="MFC4651945.1"/>
    <property type="molecule type" value="Genomic_DNA"/>
</dbReference>
<dbReference type="InterPro" id="IPR021759">
    <property type="entry name" value="WxLIP_HBD"/>
</dbReference>
<evidence type="ECO:0000313" key="6">
    <source>
        <dbReference type="Proteomes" id="UP001595987"/>
    </source>
</evidence>
<keyword evidence="1" id="KW-0472">Membrane</keyword>
<keyword evidence="1" id="KW-1133">Transmembrane helix</keyword>
<gene>
    <name evidence="5" type="ORF">ACFO26_03410</name>
</gene>
<feature type="transmembrane region" description="Helical" evidence="1">
    <location>
        <begin position="341"/>
        <end position="362"/>
    </location>
</feature>
<keyword evidence="2" id="KW-0732">Signal</keyword>
<evidence type="ECO:0000259" key="4">
    <source>
        <dbReference type="Pfam" id="PF11797"/>
    </source>
</evidence>
<feature type="domain" description="WxL Interacting Protein peptidoglycan binding" evidence="3">
    <location>
        <begin position="33"/>
        <end position="152"/>
    </location>
</feature>
<accession>A0ABV9JB90</accession>
<feature type="signal peptide" evidence="2">
    <location>
        <begin position="1"/>
        <end position="28"/>
    </location>
</feature>
<feature type="chain" id="PRO_5045967053" evidence="2">
    <location>
        <begin position="29"/>
        <end position="377"/>
    </location>
</feature>
<dbReference type="Pfam" id="PF06030">
    <property type="entry name" value="WxLIP_PGBD"/>
    <property type="match status" value="1"/>
</dbReference>
<evidence type="ECO:0000259" key="3">
    <source>
        <dbReference type="Pfam" id="PF06030"/>
    </source>
</evidence>
<evidence type="ECO:0000313" key="5">
    <source>
        <dbReference type="EMBL" id="MFC4651945.1"/>
    </source>
</evidence>
<comment type="caution">
    <text evidence="5">The sequence shown here is derived from an EMBL/GenBank/DDBJ whole genome shotgun (WGS) entry which is preliminary data.</text>
</comment>
<dbReference type="InterPro" id="IPR010317">
    <property type="entry name" value="WxLIP_PGBD"/>
</dbReference>
<protein>
    <submittedName>
        <fullName evidence="5">DUF916 and DUF3324 domain-containing protein</fullName>
    </submittedName>
</protein>
<feature type="domain" description="WxL Interacting Protein host binding" evidence="4">
    <location>
        <begin position="165"/>
        <end position="327"/>
    </location>
</feature>
<dbReference type="Pfam" id="PF11797">
    <property type="entry name" value="WxLIP_HBD"/>
    <property type="match status" value="1"/>
</dbReference>
<dbReference type="RefSeq" id="WP_213533698.1">
    <property type="nucleotide sequence ID" value="NZ_BOVQ01000002.1"/>
</dbReference>